<dbReference type="CDD" id="cd10027">
    <property type="entry name" value="UDG-F1-like"/>
    <property type="match status" value="1"/>
</dbReference>
<protein>
    <recommendedName>
        <fullName evidence="5 9">Uracil-DNA glycosylase</fullName>
        <shortName evidence="9">UDG</shortName>
        <ecNumber evidence="4 9">3.2.2.27</ecNumber>
    </recommendedName>
</protein>
<keyword evidence="8 9" id="KW-0234">DNA repair</keyword>
<evidence type="ECO:0000256" key="10">
    <source>
        <dbReference type="PROSITE-ProRule" id="PRU10072"/>
    </source>
</evidence>
<dbReference type="EC" id="3.2.2.27" evidence="4 9"/>
<evidence type="ECO:0000256" key="6">
    <source>
        <dbReference type="ARBA" id="ARBA00022763"/>
    </source>
</evidence>
<reference evidence="13 14" key="1">
    <citation type="submission" date="2017-11" db="EMBL/GenBank/DDBJ databases">
        <title>Genome sequence of the bacterial symbiont EPR9N from a vent mussel Bathymodiolus thermophilus.</title>
        <authorList>
            <person name="Won Y.-J."/>
        </authorList>
    </citation>
    <scope>NUCLEOTIDE SEQUENCE [LARGE SCALE GENOMIC DNA]</scope>
    <source>
        <strain evidence="13 14">EPR9N</strain>
    </source>
</reference>
<dbReference type="SMART" id="SM00986">
    <property type="entry name" value="UDG"/>
    <property type="match status" value="1"/>
</dbReference>
<evidence type="ECO:0000256" key="7">
    <source>
        <dbReference type="ARBA" id="ARBA00022801"/>
    </source>
</evidence>
<dbReference type="NCBIfam" id="TIGR00628">
    <property type="entry name" value="ung"/>
    <property type="match status" value="1"/>
</dbReference>
<evidence type="ECO:0000256" key="5">
    <source>
        <dbReference type="ARBA" id="ARBA00018429"/>
    </source>
</evidence>
<comment type="subcellular location">
    <subcellularLocation>
        <location evidence="9">Cytoplasm</location>
    </subcellularLocation>
</comment>
<dbReference type="Pfam" id="PF03167">
    <property type="entry name" value="UDG"/>
    <property type="match status" value="1"/>
</dbReference>
<evidence type="ECO:0000256" key="8">
    <source>
        <dbReference type="ARBA" id="ARBA00023204"/>
    </source>
</evidence>
<dbReference type="NCBIfam" id="NF003589">
    <property type="entry name" value="PRK05254.1-2"/>
    <property type="match status" value="1"/>
</dbReference>
<dbReference type="FunFam" id="3.40.470.10:FF:000001">
    <property type="entry name" value="Uracil-DNA glycosylase"/>
    <property type="match status" value="1"/>
</dbReference>
<dbReference type="NCBIfam" id="NF003588">
    <property type="entry name" value="PRK05254.1-1"/>
    <property type="match status" value="1"/>
</dbReference>
<evidence type="ECO:0000256" key="1">
    <source>
        <dbReference type="ARBA" id="ARBA00001400"/>
    </source>
</evidence>
<dbReference type="InterPro" id="IPR036895">
    <property type="entry name" value="Uracil-DNA_glycosylase-like_sf"/>
</dbReference>
<dbReference type="NCBIfam" id="NF003591">
    <property type="entry name" value="PRK05254.1-4"/>
    <property type="match status" value="1"/>
</dbReference>
<dbReference type="InterPro" id="IPR002043">
    <property type="entry name" value="UDG_fam1"/>
</dbReference>
<keyword evidence="7 9" id="KW-0378">Hydrolase</keyword>
<name>A0A3G3IL15_9GAMM</name>
<dbReference type="SUPFAM" id="SSF52141">
    <property type="entry name" value="Uracil-DNA glycosylase-like"/>
    <property type="match status" value="1"/>
</dbReference>
<evidence type="ECO:0000256" key="3">
    <source>
        <dbReference type="ARBA" id="ARBA00008184"/>
    </source>
</evidence>
<dbReference type="PANTHER" id="PTHR11264:SF0">
    <property type="entry name" value="URACIL-DNA GLYCOSYLASE"/>
    <property type="match status" value="1"/>
</dbReference>
<dbReference type="HAMAP" id="MF_00148">
    <property type="entry name" value="UDG"/>
    <property type="match status" value="1"/>
</dbReference>
<proteinExistence type="inferred from homology"/>
<dbReference type="AlphaFoldDB" id="A0A3G3IL15"/>
<organism evidence="13 14">
    <name type="scientific">Bathymodiolus thermophilus thioautotrophic gill symbiont</name>
    <dbReference type="NCBI Taxonomy" id="2360"/>
    <lineage>
        <taxon>Bacteria</taxon>
        <taxon>Pseudomonadati</taxon>
        <taxon>Pseudomonadota</taxon>
        <taxon>Gammaproteobacteria</taxon>
        <taxon>sulfur-oxidizing symbionts</taxon>
    </lineage>
</organism>
<accession>A0A3G3IL15</accession>
<comment type="function">
    <text evidence="2 9 11">Excises uracil residues from the DNA which can arise as a result of misincorporation of dUMP residues by DNA polymerase or due to deamination of cytosine.</text>
</comment>
<evidence type="ECO:0000256" key="11">
    <source>
        <dbReference type="RuleBase" id="RU003780"/>
    </source>
</evidence>
<evidence type="ECO:0000313" key="13">
    <source>
        <dbReference type="EMBL" id="AYQ56419.1"/>
    </source>
</evidence>
<dbReference type="RefSeq" id="WP_122951275.1">
    <property type="nucleotide sequence ID" value="NZ_CP024634.1"/>
</dbReference>
<dbReference type="KEGG" id="bthg:MS2017_0688"/>
<evidence type="ECO:0000256" key="2">
    <source>
        <dbReference type="ARBA" id="ARBA00002631"/>
    </source>
</evidence>
<dbReference type="NCBIfam" id="NF003592">
    <property type="entry name" value="PRK05254.1-5"/>
    <property type="match status" value="1"/>
</dbReference>
<dbReference type="Gene3D" id="3.40.470.10">
    <property type="entry name" value="Uracil-DNA glycosylase-like domain"/>
    <property type="match status" value="1"/>
</dbReference>
<evidence type="ECO:0000256" key="4">
    <source>
        <dbReference type="ARBA" id="ARBA00012030"/>
    </source>
</evidence>
<comment type="catalytic activity">
    <reaction evidence="1 9 11">
        <text>Hydrolyzes single-stranded DNA or mismatched double-stranded DNA and polynucleotides, releasing free uracil.</text>
        <dbReference type="EC" id="3.2.2.27"/>
    </reaction>
</comment>
<keyword evidence="9" id="KW-0963">Cytoplasm</keyword>
<gene>
    <name evidence="9" type="primary">ung</name>
    <name evidence="13" type="ORF">MS2017_0688</name>
</gene>
<feature type="domain" description="Uracil-DNA glycosylase-like" evidence="12">
    <location>
        <begin position="47"/>
        <end position="207"/>
    </location>
</feature>
<sequence length="217" mass="24132">MIKKWHPQIATLLANESAQSLKTFLQQQKQAHKIIFPHSSNWFKAFELTPFDKVKVVILGQDPYHGDGQAHGLSFSVPNGVATPPSLKNIYKELALDLNIGPNASGNLERWATQGVLLLNSVLTVEKNTPSAHAKSGWVDFTDGVIDIISAQKQQVVFLLWGAYAQQKAALIDHDKHLVLSAAHPSPFSAHKGFFGCKHFSKTNEYLKMHNQKTISW</sequence>
<dbReference type="GO" id="GO:0005737">
    <property type="term" value="C:cytoplasm"/>
    <property type="evidence" value="ECO:0007669"/>
    <property type="project" value="UniProtKB-SubCell"/>
</dbReference>
<dbReference type="GO" id="GO:0004844">
    <property type="term" value="F:uracil DNA N-glycosylase activity"/>
    <property type="evidence" value="ECO:0007669"/>
    <property type="project" value="UniProtKB-UniRule"/>
</dbReference>
<dbReference type="EMBL" id="CP024634">
    <property type="protein sequence ID" value="AYQ56419.1"/>
    <property type="molecule type" value="Genomic_DNA"/>
</dbReference>
<comment type="similarity">
    <text evidence="3 9 11">Belongs to the uracil-DNA glycosylase (UDG) superfamily. UNG family.</text>
</comment>
<evidence type="ECO:0000256" key="9">
    <source>
        <dbReference type="HAMAP-Rule" id="MF_00148"/>
    </source>
</evidence>
<evidence type="ECO:0000259" key="12">
    <source>
        <dbReference type="SMART" id="SM00986"/>
    </source>
</evidence>
<dbReference type="PANTHER" id="PTHR11264">
    <property type="entry name" value="URACIL-DNA GLYCOSYLASE"/>
    <property type="match status" value="1"/>
</dbReference>
<dbReference type="InterPro" id="IPR005122">
    <property type="entry name" value="Uracil-DNA_glycosylase-like"/>
</dbReference>
<evidence type="ECO:0000313" key="14">
    <source>
        <dbReference type="Proteomes" id="UP000278334"/>
    </source>
</evidence>
<feature type="active site" description="Proton acceptor" evidence="9 10">
    <location>
        <position position="62"/>
    </location>
</feature>
<dbReference type="GO" id="GO:0097510">
    <property type="term" value="P:base-excision repair, AP site formation via deaminated base removal"/>
    <property type="evidence" value="ECO:0007669"/>
    <property type="project" value="TreeGrafter"/>
</dbReference>
<dbReference type="Proteomes" id="UP000278334">
    <property type="component" value="Chromosome"/>
</dbReference>
<keyword evidence="6 9" id="KW-0227">DNA damage</keyword>
<dbReference type="InterPro" id="IPR018085">
    <property type="entry name" value="Ura-DNA_Glyclase_AS"/>
</dbReference>
<dbReference type="SMART" id="SM00987">
    <property type="entry name" value="UreE_C"/>
    <property type="match status" value="1"/>
</dbReference>
<dbReference type="PROSITE" id="PS00130">
    <property type="entry name" value="U_DNA_GLYCOSYLASE"/>
    <property type="match status" value="1"/>
</dbReference>